<gene>
    <name evidence="2" type="ORF">GGR25_000909</name>
</gene>
<proteinExistence type="predicted"/>
<organism evidence="2 3">
    <name type="scientific">Kaistia hirudinis</name>
    <dbReference type="NCBI Taxonomy" id="1293440"/>
    <lineage>
        <taxon>Bacteria</taxon>
        <taxon>Pseudomonadati</taxon>
        <taxon>Pseudomonadota</taxon>
        <taxon>Alphaproteobacteria</taxon>
        <taxon>Hyphomicrobiales</taxon>
        <taxon>Kaistiaceae</taxon>
        <taxon>Kaistia</taxon>
    </lineage>
</organism>
<evidence type="ECO:0000313" key="3">
    <source>
        <dbReference type="Proteomes" id="UP000553963"/>
    </source>
</evidence>
<evidence type="ECO:0008006" key="4">
    <source>
        <dbReference type="Google" id="ProtNLM"/>
    </source>
</evidence>
<dbReference type="Proteomes" id="UP000553963">
    <property type="component" value="Unassembled WGS sequence"/>
</dbReference>
<comment type="caution">
    <text evidence="2">The sequence shown here is derived from an EMBL/GenBank/DDBJ whole genome shotgun (WGS) entry which is preliminary data.</text>
</comment>
<keyword evidence="1" id="KW-0175">Coiled coil</keyword>
<evidence type="ECO:0000256" key="1">
    <source>
        <dbReference type="SAM" id="Coils"/>
    </source>
</evidence>
<dbReference type="InterPro" id="IPR021293">
    <property type="entry name" value="DUF2865"/>
</dbReference>
<sequence length="351" mass="37086">MMLAGGAELAEAASVCSQLEAQLSSLQKGTGARQAAAFAGAANQQRAEISAAQQRARQAGCGGGFLFFQSKQSPQCAGMLQGIQRMKNNLAKLESNQQNAAAASANAGGQRSGLLRQLGDNNCGPQYAAYSSQNRPKNFLERLFTPQTPQIAMAPAEQGVVLQRDDSQDSGGYDTGFGRGRYRTLCVRTCDGYYFPISYSTTRDGFTRDEQICKQTCPGTEVVLYAHRNPGQDSSKALSTIDESRYSDLPTAFAYRTNLTQGCGCGKPGDLDIVAGGYSPALMDLSAAGGLAPIPDVRPSRGEDPETIANRVGQLDPGAVGKPNATTPVASLNLPTNGVVRRVGPSYFYAQ</sequence>
<dbReference type="AlphaFoldDB" id="A0A840AI95"/>
<evidence type="ECO:0000313" key="2">
    <source>
        <dbReference type="EMBL" id="MBB3929890.1"/>
    </source>
</evidence>
<accession>A0A840AI95</accession>
<name>A0A840AI95_9HYPH</name>
<reference evidence="2 3" key="1">
    <citation type="submission" date="2020-08" db="EMBL/GenBank/DDBJ databases">
        <title>Genomic Encyclopedia of Type Strains, Phase IV (KMG-IV): sequencing the most valuable type-strain genomes for metagenomic binning, comparative biology and taxonomic classification.</title>
        <authorList>
            <person name="Goeker M."/>
        </authorList>
    </citation>
    <scope>NUCLEOTIDE SEQUENCE [LARGE SCALE GENOMIC DNA]</scope>
    <source>
        <strain evidence="2 3">DSM 25966</strain>
    </source>
</reference>
<dbReference type="Pfam" id="PF11064">
    <property type="entry name" value="DUF2865"/>
    <property type="match status" value="1"/>
</dbReference>
<keyword evidence="3" id="KW-1185">Reference proteome</keyword>
<dbReference type="EMBL" id="JACIDS010000001">
    <property type="protein sequence ID" value="MBB3929890.1"/>
    <property type="molecule type" value="Genomic_DNA"/>
</dbReference>
<protein>
    <recommendedName>
        <fullName evidence="4">DUF2865 domain-containing protein</fullName>
    </recommendedName>
</protein>
<feature type="coiled-coil region" evidence="1">
    <location>
        <begin position="76"/>
        <end position="103"/>
    </location>
</feature>